<comment type="caution">
    <text evidence="1">The sequence shown here is derived from an EMBL/GenBank/DDBJ whole genome shotgun (WGS) entry which is preliminary data.</text>
</comment>
<evidence type="ECO:0000313" key="2">
    <source>
        <dbReference type="Proteomes" id="UP000619238"/>
    </source>
</evidence>
<sequence>MKKNEIIKAWKNAKNKEELTNMIGSPEVNKDVVRGGLKEESDSAGWICSVSGECWGFSCNPFN</sequence>
<name>A0ABR7Q7Z8_9FLAO</name>
<protein>
    <recommendedName>
        <fullName evidence="3">Mersacidin/lichenicidin family type 2 lantibiotic</fullName>
    </recommendedName>
</protein>
<organism evidence="1 2">
    <name type="scientific">Kordia aestuariivivens</name>
    <dbReference type="NCBI Taxonomy" id="2759037"/>
    <lineage>
        <taxon>Bacteria</taxon>
        <taxon>Pseudomonadati</taxon>
        <taxon>Bacteroidota</taxon>
        <taxon>Flavobacteriia</taxon>
        <taxon>Flavobacteriales</taxon>
        <taxon>Flavobacteriaceae</taxon>
        <taxon>Kordia</taxon>
    </lineage>
</organism>
<evidence type="ECO:0000313" key="1">
    <source>
        <dbReference type="EMBL" id="MBC8754692.1"/>
    </source>
</evidence>
<accession>A0ABR7Q7Z8</accession>
<dbReference type="EMBL" id="JACGWS010000004">
    <property type="protein sequence ID" value="MBC8754692.1"/>
    <property type="molecule type" value="Genomic_DNA"/>
</dbReference>
<proteinExistence type="predicted"/>
<dbReference type="RefSeq" id="WP_187561742.1">
    <property type="nucleotide sequence ID" value="NZ_JACGWS010000004.1"/>
</dbReference>
<evidence type="ECO:0008006" key="3">
    <source>
        <dbReference type="Google" id="ProtNLM"/>
    </source>
</evidence>
<reference evidence="1 2" key="1">
    <citation type="submission" date="2020-07" db="EMBL/GenBank/DDBJ databases">
        <title>Description of Kordia aestuariivivens sp. nov., isolated from a tidal flat.</title>
        <authorList>
            <person name="Park S."/>
            <person name="Yoon J.-H."/>
        </authorList>
    </citation>
    <scope>NUCLEOTIDE SEQUENCE [LARGE SCALE GENOMIC DNA]</scope>
    <source>
        <strain evidence="1 2">YSTF-M3</strain>
    </source>
</reference>
<gene>
    <name evidence="1" type="ORF">H2O64_08420</name>
</gene>
<dbReference type="Proteomes" id="UP000619238">
    <property type="component" value="Unassembled WGS sequence"/>
</dbReference>
<keyword evidence="2" id="KW-1185">Reference proteome</keyword>